<reference evidence="1" key="1">
    <citation type="journal article" date="2023" name="Plant Biotechnol. J.">
        <title>Chromosome-level wild Hevea brasiliensis genome provides new tools for genomic-assisted breeding and valuable loci to elevate rubber yield.</title>
        <authorList>
            <person name="Cheng H."/>
            <person name="Song X."/>
            <person name="Hu Y."/>
            <person name="Wu T."/>
            <person name="Yang Q."/>
            <person name="An Z."/>
            <person name="Feng S."/>
            <person name="Deng Z."/>
            <person name="Wu W."/>
            <person name="Zeng X."/>
            <person name="Tu M."/>
            <person name="Wang X."/>
            <person name="Huang H."/>
        </authorList>
    </citation>
    <scope>NUCLEOTIDE SEQUENCE</scope>
    <source>
        <strain evidence="1">MT/VB/25A 57/8</strain>
    </source>
</reference>
<proteinExistence type="predicted"/>
<dbReference type="InterPro" id="IPR036691">
    <property type="entry name" value="Endo/exonu/phosph_ase_sf"/>
</dbReference>
<dbReference type="Proteomes" id="UP001174677">
    <property type="component" value="Chromosome 13"/>
</dbReference>
<name>A0ABQ9L8X8_HEVBR</name>
<evidence type="ECO:0000313" key="1">
    <source>
        <dbReference type="EMBL" id="KAJ9163053.1"/>
    </source>
</evidence>
<dbReference type="PANTHER" id="PTHR33710:SF79">
    <property type="entry name" value="OS06G0205337 PROTEIN"/>
    <property type="match status" value="1"/>
</dbReference>
<dbReference type="PANTHER" id="PTHR33710">
    <property type="entry name" value="BNAC02G09200D PROTEIN"/>
    <property type="match status" value="1"/>
</dbReference>
<keyword evidence="2" id="KW-1185">Reference proteome</keyword>
<evidence type="ECO:0000313" key="2">
    <source>
        <dbReference type="Proteomes" id="UP001174677"/>
    </source>
</evidence>
<protein>
    <recommendedName>
        <fullName evidence="3">Endonuclease/exonuclease/phosphatase domain-containing protein</fullName>
    </recommendedName>
</protein>
<dbReference type="SUPFAM" id="SSF56219">
    <property type="entry name" value="DNase I-like"/>
    <property type="match status" value="1"/>
</dbReference>
<gene>
    <name evidence="1" type="ORF">P3X46_022768</name>
</gene>
<sequence>MGDFNDLLASHEKQGGLPHPNWLLQRFRQAIEDVGLFDLPMSGYKFTWENGRDSDSWVEEKLDWFLVSSSWCSKILHSIAYSLEVTSSDHLPIYLELKVFIPRRQVRLFRYENLWNRILIVDV</sequence>
<accession>A0ABQ9L8X8</accession>
<evidence type="ECO:0008006" key="3">
    <source>
        <dbReference type="Google" id="ProtNLM"/>
    </source>
</evidence>
<dbReference type="EMBL" id="JARPOI010000013">
    <property type="protein sequence ID" value="KAJ9163053.1"/>
    <property type="molecule type" value="Genomic_DNA"/>
</dbReference>
<organism evidence="1 2">
    <name type="scientific">Hevea brasiliensis</name>
    <name type="common">Para rubber tree</name>
    <name type="synonym">Siphonia brasiliensis</name>
    <dbReference type="NCBI Taxonomy" id="3981"/>
    <lineage>
        <taxon>Eukaryota</taxon>
        <taxon>Viridiplantae</taxon>
        <taxon>Streptophyta</taxon>
        <taxon>Embryophyta</taxon>
        <taxon>Tracheophyta</taxon>
        <taxon>Spermatophyta</taxon>
        <taxon>Magnoliopsida</taxon>
        <taxon>eudicotyledons</taxon>
        <taxon>Gunneridae</taxon>
        <taxon>Pentapetalae</taxon>
        <taxon>rosids</taxon>
        <taxon>fabids</taxon>
        <taxon>Malpighiales</taxon>
        <taxon>Euphorbiaceae</taxon>
        <taxon>Crotonoideae</taxon>
        <taxon>Micrandreae</taxon>
        <taxon>Hevea</taxon>
    </lineage>
</organism>
<comment type="caution">
    <text evidence="1">The sequence shown here is derived from an EMBL/GenBank/DDBJ whole genome shotgun (WGS) entry which is preliminary data.</text>
</comment>
<dbReference type="Gene3D" id="3.60.10.10">
    <property type="entry name" value="Endonuclease/exonuclease/phosphatase"/>
    <property type="match status" value="1"/>
</dbReference>